<sequence>MDGSNWNTKVLWKMRSEIEYQWDLIEEATENLFAELERAVSEHLKKLEEYIQNVQASPDHALLVDLVKYNHDMLQYALAQEFRRTRTELRIIHLKSCKATRFSYIVDEMTSAYREASCQYGAGKHDRQVAIIQNHLKTGDVFLNLGNRLSKDAHQAVENVCTSLERLVEDMFGKVERGF</sequence>
<proteinExistence type="predicted"/>
<feature type="domain" description="DUF7605" evidence="1">
    <location>
        <begin position="4"/>
        <end position="142"/>
    </location>
</feature>
<dbReference type="EMBL" id="JAWCUI010000024">
    <property type="protein sequence ID" value="KAL1896098.1"/>
    <property type="molecule type" value="Genomic_DNA"/>
</dbReference>
<gene>
    <name evidence="2" type="ORF">Sste5346_004838</name>
</gene>
<organism evidence="2 3">
    <name type="scientific">Sporothrix stenoceras</name>
    <dbReference type="NCBI Taxonomy" id="5173"/>
    <lineage>
        <taxon>Eukaryota</taxon>
        <taxon>Fungi</taxon>
        <taxon>Dikarya</taxon>
        <taxon>Ascomycota</taxon>
        <taxon>Pezizomycotina</taxon>
        <taxon>Sordariomycetes</taxon>
        <taxon>Sordariomycetidae</taxon>
        <taxon>Ophiostomatales</taxon>
        <taxon>Ophiostomataceae</taxon>
        <taxon>Sporothrix</taxon>
    </lineage>
</organism>
<comment type="caution">
    <text evidence="2">The sequence shown here is derived from an EMBL/GenBank/DDBJ whole genome shotgun (WGS) entry which is preliminary data.</text>
</comment>
<keyword evidence="3" id="KW-1185">Reference proteome</keyword>
<dbReference type="Pfam" id="PF24564">
    <property type="entry name" value="DUF7605"/>
    <property type="match status" value="1"/>
</dbReference>
<protein>
    <recommendedName>
        <fullName evidence="1">DUF7605 domain-containing protein</fullName>
    </recommendedName>
</protein>
<evidence type="ECO:0000313" key="3">
    <source>
        <dbReference type="Proteomes" id="UP001583186"/>
    </source>
</evidence>
<reference evidence="2 3" key="1">
    <citation type="journal article" date="2024" name="IMA Fungus">
        <title>IMA Genome - F19 : A genome assembly and annotation guide to empower mycologists, including annotated draft genome sequences of Ceratocystis pirilliformis, Diaporthe australafricana, Fusarium ophioides, Paecilomyces lecythidis, and Sporothrix stenoceras.</title>
        <authorList>
            <person name="Aylward J."/>
            <person name="Wilson A.M."/>
            <person name="Visagie C.M."/>
            <person name="Spraker J."/>
            <person name="Barnes I."/>
            <person name="Buitendag C."/>
            <person name="Ceriani C."/>
            <person name="Del Mar Angel L."/>
            <person name="du Plessis D."/>
            <person name="Fuchs T."/>
            <person name="Gasser K."/>
            <person name="Kramer D."/>
            <person name="Li W."/>
            <person name="Munsamy K."/>
            <person name="Piso A."/>
            <person name="Price J.L."/>
            <person name="Sonnekus B."/>
            <person name="Thomas C."/>
            <person name="van der Nest A."/>
            <person name="van Dijk A."/>
            <person name="van Heerden A."/>
            <person name="van Vuuren N."/>
            <person name="Yilmaz N."/>
            <person name="Duong T.A."/>
            <person name="van der Merwe N.A."/>
            <person name="Wingfield M.J."/>
            <person name="Wingfield B.D."/>
        </authorList>
    </citation>
    <scope>NUCLEOTIDE SEQUENCE [LARGE SCALE GENOMIC DNA]</scope>
    <source>
        <strain evidence="2 3">CMW 5346</strain>
    </source>
</reference>
<dbReference type="InterPro" id="IPR056024">
    <property type="entry name" value="DUF7605"/>
</dbReference>
<name>A0ABR3Z8E8_9PEZI</name>
<evidence type="ECO:0000259" key="1">
    <source>
        <dbReference type="Pfam" id="PF24564"/>
    </source>
</evidence>
<accession>A0ABR3Z8E8</accession>
<evidence type="ECO:0000313" key="2">
    <source>
        <dbReference type="EMBL" id="KAL1896098.1"/>
    </source>
</evidence>
<dbReference type="Proteomes" id="UP001583186">
    <property type="component" value="Unassembled WGS sequence"/>
</dbReference>